<evidence type="ECO:0000313" key="19">
    <source>
        <dbReference type="Proteomes" id="UP000018227"/>
    </source>
</evidence>
<dbReference type="PROSITE" id="PS51975">
    <property type="entry name" value="RNASE_H_2"/>
    <property type="match status" value="1"/>
</dbReference>
<evidence type="ECO:0000256" key="2">
    <source>
        <dbReference type="ARBA" id="ARBA00001946"/>
    </source>
</evidence>
<evidence type="ECO:0000256" key="6">
    <source>
        <dbReference type="ARBA" id="ARBA00012180"/>
    </source>
</evidence>
<keyword evidence="11 14" id="KW-0255">Endonuclease</keyword>
<dbReference type="GO" id="GO:0005737">
    <property type="term" value="C:cytoplasm"/>
    <property type="evidence" value="ECO:0007669"/>
    <property type="project" value="UniProtKB-SubCell"/>
</dbReference>
<dbReference type="GO" id="GO:0032299">
    <property type="term" value="C:ribonuclease H2 complex"/>
    <property type="evidence" value="ECO:0007669"/>
    <property type="project" value="TreeGrafter"/>
</dbReference>
<dbReference type="NCBIfam" id="NF000594">
    <property type="entry name" value="PRK00015.1-1"/>
    <property type="match status" value="1"/>
</dbReference>
<dbReference type="STRING" id="592026.GCWU0000282_000288"/>
<dbReference type="NCBIfam" id="NF000595">
    <property type="entry name" value="PRK00015.1-3"/>
    <property type="match status" value="1"/>
</dbReference>
<sequence>MKKNISEIRDEYANCSIQSLGEFITYYNLDERNGVKKIVLAAKKKLEEYDSEISRISTMSKFERQFCENGYICGIDEVGRGPLAGPVVAAAVIFPKDLIIPYVNDSKKLTEAKREELFNHIMCEAISVGFGSVDNSRIDEINILQSTFEAMRKAVSELNVKPDIILVDGDKKIPELDISQQAIVGGDAKSLSIAAASIVAKVVRDRYMKEMDIKYPMYDFASNKGYGSKKHLTGIKEFGISPIHRKTFVHDTKGL</sequence>
<comment type="catalytic activity">
    <reaction evidence="1 14 15 16">
        <text>Endonucleolytic cleavage to 5'-phosphomonoester.</text>
        <dbReference type="EC" id="3.1.26.4"/>
    </reaction>
</comment>
<feature type="binding site" evidence="14 15">
    <location>
        <position position="168"/>
    </location>
    <ligand>
        <name>a divalent metal cation</name>
        <dbReference type="ChEBI" id="CHEBI:60240"/>
    </ligand>
</feature>
<comment type="function">
    <text evidence="3 14 16">Endonuclease that specifically degrades the RNA of RNA-DNA hybrids.</text>
</comment>
<dbReference type="Pfam" id="PF01351">
    <property type="entry name" value="RNase_HII"/>
    <property type="match status" value="1"/>
</dbReference>
<evidence type="ECO:0000256" key="1">
    <source>
        <dbReference type="ARBA" id="ARBA00000077"/>
    </source>
</evidence>
<dbReference type="GO" id="GO:0006298">
    <property type="term" value="P:mismatch repair"/>
    <property type="evidence" value="ECO:0007669"/>
    <property type="project" value="TreeGrafter"/>
</dbReference>
<gene>
    <name evidence="14" type="primary">rnhB</name>
    <name evidence="18" type="ORF">GCWU0000282_000288</name>
</gene>
<dbReference type="GO" id="GO:0003723">
    <property type="term" value="F:RNA binding"/>
    <property type="evidence" value="ECO:0007669"/>
    <property type="project" value="UniProtKB-UniRule"/>
</dbReference>
<evidence type="ECO:0000256" key="9">
    <source>
        <dbReference type="ARBA" id="ARBA00022722"/>
    </source>
</evidence>
<dbReference type="OrthoDB" id="9803420at2"/>
<dbReference type="FunFam" id="3.30.420.10:FF:000006">
    <property type="entry name" value="Ribonuclease HII"/>
    <property type="match status" value="1"/>
</dbReference>
<dbReference type="Proteomes" id="UP000018227">
    <property type="component" value="Unassembled WGS sequence"/>
</dbReference>
<feature type="domain" description="RNase H type-2" evidence="17">
    <location>
        <begin position="70"/>
        <end position="255"/>
    </location>
</feature>
<feature type="binding site" evidence="14 15">
    <location>
        <position position="77"/>
    </location>
    <ligand>
        <name>a divalent metal cation</name>
        <dbReference type="ChEBI" id="CHEBI:60240"/>
    </ligand>
</feature>
<proteinExistence type="inferred from homology"/>
<evidence type="ECO:0000256" key="14">
    <source>
        <dbReference type="HAMAP-Rule" id="MF_00052"/>
    </source>
</evidence>
<dbReference type="Gene3D" id="3.30.420.10">
    <property type="entry name" value="Ribonuclease H-like superfamily/Ribonuclease H"/>
    <property type="match status" value="1"/>
</dbReference>
<keyword evidence="8 14" id="KW-0963">Cytoplasm</keyword>
<dbReference type="HAMAP" id="MF_00052_B">
    <property type="entry name" value="RNase_HII_B"/>
    <property type="match status" value="1"/>
</dbReference>
<keyword evidence="10 14" id="KW-0479">Metal-binding</keyword>
<dbReference type="EC" id="3.1.26.4" evidence="6 14"/>
<keyword evidence="9 14" id="KW-0540">Nuclease</keyword>
<evidence type="ECO:0000256" key="16">
    <source>
        <dbReference type="RuleBase" id="RU003515"/>
    </source>
</evidence>
<dbReference type="SUPFAM" id="SSF53098">
    <property type="entry name" value="Ribonuclease H-like"/>
    <property type="match status" value="1"/>
</dbReference>
<comment type="caution">
    <text evidence="18">The sequence shown here is derived from an EMBL/GenBank/DDBJ whole genome shotgun (WGS) entry which is preliminary data.</text>
</comment>
<dbReference type="CDD" id="cd07182">
    <property type="entry name" value="RNase_HII_bacteria_HII_like"/>
    <property type="match status" value="1"/>
</dbReference>
<evidence type="ECO:0000256" key="13">
    <source>
        <dbReference type="ARBA" id="ARBA00023211"/>
    </source>
</evidence>
<evidence type="ECO:0000256" key="15">
    <source>
        <dbReference type="PROSITE-ProRule" id="PRU01319"/>
    </source>
</evidence>
<dbReference type="InterPro" id="IPR022898">
    <property type="entry name" value="RNase_HII"/>
</dbReference>
<evidence type="ECO:0000259" key="17">
    <source>
        <dbReference type="PROSITE" id="PS51975"/>
    </source>
</evidence>
<comment type="subcellular location">
    <subcellularLocation>
        <location evidence="4 14">Cytoplasm</location>
    </subcellularLocation>
</comment>
<evidence type="ECO:0000256" key="7">
    <source>
        <dbReference type="ARBA" id="ARBA00019179"/>
    </source>
</evidence>
<dbReference type="GO" id="GO:0043137">
    <property type="term" value="P:DNA replication, removal of RNA primer"/>
    <property type="evidence" value="ECO:0007669"/>
    <property type="project" value="TreeGrafter"/>
</dbReference>
<comment type="similarity">
    <text evidence="5 14 16">Belongs to the RNase HII family.</text>
</comment>
<evidence type="ECO:0000256" key="12">
    <source>
        <dbReference type="ARBA" id="ARBA00022801"/>
    </source>
</evidence>
<dbReference type="HOGENOM" id="CLU_036532_2_1_9"/>
<dbReference type="PANTHER" id="PTHR10954:SF18">
    <property type="entry name" value="RIBONUCLEASE HII"/>
    <property type="match status" value="1"/>
</dbReference>
<keyword evidence="13 14" id="KW-0464">Manganese</keyword>
<dbReference type="InterPro" id="IPR024567">
    <property type="entry name" value="RNase_HII/HIII_dom"/>
</dbReference>
<organism evidence="18 19">
    <name type="scientific">Catonella morbi ATCC 51271</name>
    <dbReference type="NCBI Taxonomy" id="592026"/>
    <lineage>
        <taxon>Bacteria</taxon>
        <taxon>Bacillati</taxon>
        <taxon>Bacillota</taxon>
        <taxon>Clostridia</taxon>
        <taxon>Lachnospirales</taxon>
        <taxon>Lachnospiraceae</taxon>
        <taxon>Catonella</taxon>
    </lineage>
</organism>
<evidence type="ECO:0000256" key="3">
    <source>
        <dbReference type="ARBA" id="ARBA00004065"/>
    </source>
</evidence>
<protein>
    <recommendedName>
        <fullName evidence="7 14">Ribonuclease HII</fullName>
        <shortName evidence="14">RNase HII</shortName>
        <ecNumber evidence="6 14">3.1.26.4</ecNumber>
    </recommendedName>
</protein>
<dbReference type="RefSeq" id="WP_023353192.1">
    <property type="nucleotide sequence ID" value="NZ_KI535366.1"/>
</dbReference>
<dbReference type="EMBL" id="ACIL03000003">
    <property type="protein sequence ID" value="ESL04574.1"/>
    <property type="molecule type" value="Genomic_DNA"/>
</dbReference>
<evidence type="ECO:0000256" key="10">
    <source>
        <dbReference type="ARBA" id="ARBA00022723"/>
    </source>
</evidence>
<evidence type="ECO:0000313" key="18">
    <source>
        <dbReference type="EMBL" id="ESL04574.1"/>
    </source>
</evidence>
<dbReference type="InterPro" id="IPR012337">
    <property type="entry name" value="RNaseH-like_sf"/>
</dbReference>
<name>V2XQY1_9FIRM</name>
<comment type="cofactor">
    <cofactor evidence="2">
        <name>Mg(2+)</name>
        <dbReference type="ChEBI" id="CHEBI:18420"/>
    </cofactor>
</comment>
<evidence type="ECO:0000256" key="4">
    <source>
        <dbReference type="ARBA" id="ARBA00004496"/>
    </source>
</evidence>
<evidence type="ECO:0000256" key="5">
    <source>
        <dbReference type="ARBA" id="ARBA00007383"/>
    </source>
</evidence>
<dbReference type="GO" id="GO:0004523">
    <property type="term" value="F:RNA-DNA hybrid ribonuclease activity"/>
    <property type="evidence" value="ECO:0007669"/>
    <property type="project" value="UniProtKB-UniRule"/>
</dbReference>
<dbReference type="GO" id="GO:0030145">
    <property type="term" value="F:manganese ion binding"/>
    <property type="evidence" value="ECO:0007669"/>
    <property type="project" value="UniProtKB-UniRule"/>
</dbReference>
<comment type="cofactor">
    <cofactor evidence="14 15">
        <name>Mn(2+)</name>
        <dbReference type="ChEBI" id="CHEBI:29035"/>
    </cofactor>
    <cofactor evidence="14 15">
        <name>Mg(2+)</name>
        <dbReference type="ChEBI" id="CHEBI:18420"/>
    </cofactor>
    <text evidence="14 15">Manganese or magnesium. Binds 1 divalent metal ion per monomer in the absence of substrate. May bind a second metal ion after substrate binding.</text>
</comment>
<feature type="binding site" evidence="14 15">
    <location>
        <position position="76"/>
    </location>
    <ligand>
        <name>a divalent metal cation</name>
        <dbReference type="ChEBI" id="CHEBI:60240"/>
    </ligand>
</feature>
<reference evidence="18 19" key="1">
    <citation type="submission" date="2013-06" db="EMBL/GenBank/DDBJ databases">
        <authorList>
            <person name="Weinstock G."/>
            <person name="Sodergren E."/>
            <person name="Clifton S."/>
            <person name="Fulton L."/>
            <person name="Fulton B."/>
            <person name="Courtney L."/>
            <person name="Fronick C."/>
            <person name="Harrison M."/>
            <person name="Strong C."/>
            <person name="Farmer C."/>
            <person name="Delahaunty K."/>
            <person name="Markovic C."/>
            <person name="Hall O."/>
            <person name="Minx P."/>
            <person name="Tomlinson C."/>
            <person name="Mitreva M."/>
            <person name="Nelson J."/>
            <person name="Hou S."/>
            <person name="Wollam A."/>
            <person name="Pepin K.H."/>
            <person name="Johnson M."/>
            <person name="Bhonagiri V."/>
            <person name="Nash W.E."/>
            <person name="Warren W."/>
            <person name="Chinwalla A."/>
            <person name="Mardis E.R."/>
            <person name="Wilson R.K."/>
        </authorList>
    </citation>
    <scope>NUCLEOTIDE SEQUENCE [LARGE SCALE GENOMIC DNA]</scope>
    <source>
        <strain evidence="18 19">ATCC 51271</strain>
    </source>
</reference>
<dbReference type="PANTHER" id="PTHR10954">
    <property type="entry name" value="RIBONUCLEASE H2 SUBUNIT A"/>
    <property type="match status" value="1"/>
</dbReference>
<evidence type="ECO:0000256" key="8">
    <source>
        <dbReference type="ARBA" id="ARBA00022490"/>
    </source>
</evidence>
<dbReference type="InterPro" id="IPR001352">
    <property type="entry name" value="RNase_HII/HIII"/>
</dbReference>
<keyword evidence="12 14" id="KW-0378">Hydrolase</keyword>
<dbReference type="InterPro" id="IPR036397">
    <property type="entry name" value="RNaseH_sf"/>
</dbReference>
<keyword evidence="19" id="KW-1185">Reference proteome</keyword>
<dbReference type="eggNOG" id="COG0164">
    <property type="taxonomic scope" value="Bacteria"/>
</dbReference>
<dbReference type="AlphaFoldDB" id="V2XQY1"/>
<accession>V2XQY1</accession>
<evidence type="ECO:0000256" key="11">
    <source>
        <dbReference type="ARBA" id="ARBA00022759"/>
    </source>
</evidence>